<comment type="caution">
    <text evidence="1">The sequence shown here is derived from an EMBL/GenBank/DDBJ whole genome shotgun (WGS) entry which is preliminary data.</text>
</comment>
<name>A0A7Y0E2F2_9PROT</name>
<dbReference type="RefSeq" id="WP_169626374.1">
    <property type="nucleotide sequence ID" value="NZ_JABBNT010000005.1"/>
</dbReference>
<evidence type="ECO:0000313" key="1">
    <source>
        <dbReference type="EMBL" id="NMM45974.1"/>
    </source>
</evidence>
<accession>A0A7Y0E2F2</accession>
<keyword evidence="2" id="KW-1185">Reference proteome</keyword>
<protein>
    <submittedName>
        <fullName evidence="1">Uncharacterized protein</fullName>
    </submittedName>
</protein>
<proteinExistence type="predicted"/>
<sequence length="302" mass="33386">MEIRVPHQVIYQTTGESSIDDVIVSLMGTRAAVREAGQLLEACFDGLKVETSTAQVRSITQESPLREVFFVSLMVGFQDGLETEIPEVLEKLFESQIPDQYDTIVTVCTLVILFYGADFLYRKYLKATETASVSKQLDGLISELSSLTGRSEDAIRAILKERYKGRRLVDLGRATANFFRPSKKQGNAAVKVGNTDVASSTVAEIPADFSDAAAKPEPTSESMEDVLIEVHAQDVDYANRGWAAVIPSVSSDRVRMKVFPPIKLEDVYNRGTLRGDIILISETVGDEVRPVECHLVRLYDDA</sequence>
<organism evidence="1 2">
    <name type="scientific">Pacificispira spongiicola</name>
    <dbReference type="NCBI Taxonomy" id="2729598"/>
    <lineage>
        <taxon>Bacteria</taxon>
        <taxon>Pseudomonadati</taxon>
        <taxon>Pseudomonadota</taxon>
        <taxon>Alphaproteobacteria</taxon>
        <taxon>Rhodospirillales</taxon>
        <taxon>Rhodospirillaceae</taxon>
        <taxon>Pacificispira</taxon>
    </lineage>
</organism>
<dbReference type="Proteomes" id="UP000539372">
    <property type="component" value="Unassembled WGS sequence"/>
</dbReference>
<reference evidence="1 2" key="1">
    <citation type="submission" date="2020-04" db="EMBL/GenBank/DDBJ databases">
        <title>Rhodospirillaceae bacterium KN72 isolated from deep sea.</title>
        <authorList>
            <person name="Zhang D.-C."/>
        </authorList>
    </citation>
    <scope>NUCLEOTIDE SEQUENCE [LARGE SCALE GENOMIC DNA]</scope>
    <source>
        <strain evidence="1 2">KN72</strain>
    </source>
</reference>
<gene>
    <name evidence="1" type="ORF">HH303_15865</name>
</gene>
<dbReference type="AlphaFoldDB" id="A0A7Y0E2F2"/>
<evidence type="ECO:0000313" key="2">
    <source>
        <dbReference type="Proteomes" id="UP000539372"/>
    </source>
</evidence>
<dbReference type="EMBL" id="JABBNT010000005">
    <property type="protein sequence ID" value="NMM45974.1"/>
    <property type="molecule type" value="Genomic_DNA"/>
</dbReference>